<dbReference type="Proteomes" id="UP001470230">
    <property type="component" value="Unassembled WGS sequence"/>
</dbReference>
<evidence type="ECO:0000256" key="2">
    <source>
        <dbReference type="SAM" id="SignalP"/>
    </source>
</evidence>
<accession>A0ABR2HAC8</accession>
<dbReference type="PANTHER" id="PTHR11102">
    <property type="entry name" value="SEL-1-LIKE PROTEIN"/>
    <property type="match status" value="1"/>
</dbReference>
<gene>
    <name evidence="3" type="ORF">M9Y10_025048</name>
</gene>
<feature type="chain" id="PRO_5046616959" evidence="2">
    <location>
        <begin position="16"/>
        <end position="176"/>
    </location>
</feature>
<dbReference type="SMART" id="SM00671">
    <property type="entry name" value="SEL1"/>
    <property type="match status" value="2"/>
</dbReference>
<dbReference type="PANTHER" id="PTHR11102:SF147">
    <property type="entry name" value="SEL1L ADAPTOR SUBUNIT OF ERAD E3 UBIQUITIN LIGASE"/>
    <property type="match status" value="1"/>
</dbReference>
<dbReference type="InterPro" id="IPR011009">
    <property type="entry name" value="Kinase-like_dom_sf"/>
</dbReference>
<proteinExistence type="inferred from homology"/>
<dbReference type="InterPro" id="IPR011990">
    <property type="entry name" value="TPR-like_helical_dom_sf"/>
</dbReference>
<keyword evidence="4" id="KW-1185">Reference proteome</keyword>
<dbReference type="Gene3D" id="1.10.510.10">
    <property type="entry name" value="Transferase(Phosphotransferase) domain 1"/>
    <property type="match status" value="1"/>
</dbReference>
<evidence type="ECO:0000313" key="3">
    <source>
        <dbReference type="EMBL" id="KAK8843200.1"/>
    </source>
</evidence>
<comment type="similarity">
    <text evidence="1">Belongs to the sel-1 family.</text>
</comment>
<dbReference type="InterPro" id="IPR050767">
    <property type="entry name" value="Sel1_AlgK"/>
</dbReference>
<reference evidence="3 4" key="1">
    <citation type="submission" date="2024-04" db="EMBL/GenBank/DDBJ databases">
        <title>Tritrichomonas musculus Genome.</title>
        <authorList>
            <person name="Alves-Ferreira E."/>
            <person name="Grigg M."/>
            <person name="Lorenzi H."/>
            <person name="Galac M."/>
        </authorList>
    </citation>
    <scope>NUCLEOTIDE SEQUENCE [LARGE SCALE GENOMIC DNA]</scope>
    <source>
        <strain evidence="3 4">EAF2021</strain>
    </source>
</reference>
<dbReference type="InterPro" id="IPR006597">
    <property type="entry name" value="Sel1-like"/>
</dbReference>
<evidence type="ECO:0000313" key="4">
    <source>
        <dbReference type="Proteomes" id="UP001470230"/>
    </source>
</evidence>
<dbReference type="SUPFAM" id="SSF81901">
    <property type="entry name" value="HCP-like"/>
    <property type="match status" value="1"/>
</dbReference>
<keyword evidence="2" id="KW-0732">Signal</keyword>
<dbReference type="Pfam" id="PF08238">
    <property type="entry name" value="Sel1"/>
    <property type="match status" value="3"/>
</dbReference>
<name>A0ABR2HAC8_9EUKA</name>
<feature type="signal peptide" evidence="2">
    <location>
        <begin position="1"/>
        <end position="15"/>
    </location>
</feature>
<organism evidence="3 4">
    <name type="scientific">Tritrichomonas musculus</name>
    <dbReference type="NCBI Taxonomy" id="1915356"/>
    <lineage>
        <taxon>Eukaryota</taxon>
        <taxon>Metamonada</taxon>
        <taxon>Parabasalia</taxon>
        <taxon>Tritrichomonadida</taxon>
        <taxon>Tritrichomonadidae</taxon>
        <taxon>Tritrichomonas</taxon>
    </lineage>
</organism>
<dbReference type="SUPFAM" id="SSF56112">
    <property type="entry name" value="Protein kinase-like (PK-like)"/>
    <property type="match status" value="1"/>
</dbReference>
<dbReference type="Gene3D" id="1.25.40.10">
    <property type="entry name" value="Tetratricopeptide repeat domain"/>
    <property type="match status" value="1"/>
</dbReference>
<sequence length="176" mass="20970">MSIFFLSFLFQRIACNHKDDEYYIGIEDPNNFKSYLYYQQSSEAGNKYASYTLGILYKKGFGIEQDFNKSFYYFQKSYEQGNIYALNQLAMFYKYGLGVDQNITKTIDYYEKILNACKSLKYNELFAVKCIANHTVKAYEYDALSKLHHSHIFFLYELFEEQDSQYLAMDYYPNDT</sequence>
<protein>
    <submittedName>
        <fullName evidence="3">Uncharacterized protein</fullName>
    </submittedName>
</protein>
<evidence type="ECO:0000256" key="1">
    <source>
        <dbReference type="ARBA" id="ARBA00038101"/>
    </source>
</evidence>
<comment type="caution">
    <text evidence="3">The sequence shown here is derived from an EMBL/GenBank/DDBJ whole genome shotgun (WGS) entry which is preliminary data.</text>
</comment>
<dbReference type="EMBL" id="JAPFFF010000035">
    <property type="protein sequence ID" value="KAK8843200.1"/>
    <property type="molecule type" value="Genomic_DNA"/>
</dbReference>